<evidence type="ECO:0000313" key="1">
    <source>
        <dbReference type="EMBL" id="GAB56119.1"/>
    </source>
</evidence>
<organism evidence="1 2">
    <name type="scientific">Glaciecola punicea ACAM 611</name>
    <dbReference type="NCBI Taxonomy" id="1121923"/>
    <lineage>
        <taxon>Bacteria</taxon>
        <taxon>Pseudomonadati</taxon>
        <taxon>Pseudomonadota</taxon>
        <taxon>Gammaproteobacteria</taxon>
        <taxon>Alteromonadales</taxon>
        <taxon>Alteromonadaceae</taxon>
        <taxon>Glaciecola</taxon>
    </lineage>
</organism>
<accession>H5TCU2</accession>
<evidence type="ECO:0000313" key="2">
    <source>
        <dbReference type="Proteomes" id="UP000053586"/>
    </source>
</evidence>
<reference evidence="1 2" key="2">
    <citation type="journal article" date="2017" name="Antonie Van Leeuwenhoek">
        <title>Rhizobium rhizosphaerae sp. nov., a novel species isolated from rice rhizosphere.</title>
        <authorList>
            <person name="Zhao J.J."/>
            <person name="Zhang J."/>
            <person name="Zhang R.J."/>
            <person name="Zhang C.W."/>
            <person name="Yin H.Q."/>
            <person name="Zhang X.X."/>
        </authorList>
    </citation>
    <scope>NUCLEOTIDE SEQUENCE [LARGE SCALE GENOMIC DNA]</scope>
    <source>
        <strain evidence="1 2">ACAM 611</strain>
    </source>
</reference>
<name>H5TCU2_9ALTE</name>
<dbReference type="eggNOG" id="COG0500">
    <property type="taxonomic scope" value="Bacteria"/>
</dbReference>
<comment type="caution">
    <text evidence="1">The sequence shown here is derived from an EMBL/GenBank/DDBJ whole genome shotgun (WGS) entry which is preliminary data.</text>
</comment>
<proteinExistence type="predicted"/>
<dbReference type="Proteomes" id="UP000053586">
    <property type="component" value="Unassembled WGS sequence"/>
</dbReference>
<reference evidence="1 2" key="1">
    <citation type="journal article" date="2012" name="J. Bacteriol.">
        <title>Genome sequence of proteorhodopsin-containing sea ice bacterium Glaciecola punicea ACAM 611T.</title>
        <authorList>
            <person name="Qin Q.-L."/>
            <person name="Xie B.-B."/>
            <person name="Shu Y.-L."/>
            <person name="Rong J.-C."/>
            <person name="Zhao D.-L."/>
            <person name="Zhang X.-Y."/>
            <person name="Chen X.-L."/>
            <person name="Zhou B.-C."/>
            <person name="Zhanga Y.-Z."/>
        </authorList>
    </citation>
    <scope>NUCLEOTIDE SEQUENCE [LARGE SCALE GENOMIC DNA]</scope>
    <source>
        <strain evidence="1 2">ACAM 611</strain>
    </source>
</reference>
<keyword evidence="2" id="KW-1185">Reference proteome</keyword>
<gene>
    <name evidence="1" type="ORF">GPUN_2004</name>
</gene>
<protein>
    <submittedName>
        <fullName evidence="1">Uncharacterized protein</fullName>
    </submittedName>
</protein>
<sequence>MIKRTVKRLHKMTQVQAKKEMSPVGLTWVRTHDYLPQQHVMAFTKE</sequence>
<dbReference type="AlphaFoldDB" id="H5TCU2"/>
<dbReference type="EMBL" id="BAET01000022">
    <property type="protein sequence ID" value="GAB56119.1"/>
    <property type="molecule type" value="Genomic_DNA"/>
</dbReference>